<dbReference type="PANTHER" id="PTHR46388:SF2">
    <property type="entry name" value="NHL REPEAT-CONTAINING PROTEIN 2"/>
    <property type="match status" value="1"/>
</dbReference>
<dbReference type="STRING" id="474950.SAMN05421771_3313"/>
<dbReference type="InterPro" id="IPR056822">
    <property type="entry name" value="TEN_NHL"/>
</dbReference>
<sequence length="1028" mass="101882">MNKRRLEVAAGLPEGKMLDRAFEMGSRVGPKTFALFTRMALVAASLTVPFARPLSAQTSAQLRALSNQQVASGVEATTVPVSVPAGLAYDAVGNLYIAAMNDQVIRKVDLNGIITTVVGTGEQGFGGDGGAALSAQLDSPAGIAIDGSGNLYIADSHNHRIREVVNGVISTIAGTGTAGFSGDGAAATSAQLNLPTAVSVDASGNLYIADTNNQRIRKVVAGTITTVAGTGEQIYSGDGGPALLAGLDSPNGVAADTLVAGKFYIGDTHNQRVRQVDASGIISTLAGTGTKAFSGDGSSGVGAGLARPRGLAVDTSGRILIADSDNNRVRLLANGTIATIAGDGEQTFAGDTGLAIDAALDTPRTTAVSNSGLIALTDTNNQRVRGITLSGAIATLAGIAPSSTESLVLSGVTSTVYGSGSLTATFNYGSATATGTVTLLDGTTAAGTATFSSNTATFSLATLTAGQHTLTASYAGDTNNPAIVSGVYLVTVTPLAIVATANPVSILYGQPIPTLTGTLTGVLPADTANVTAVFATTATQGSQTGLYPITVSLTGSAAPNYSVSLVTGGQSGPDGVTIAPASSRTVLTTSNASPAYSVSTTLTATVTASTSGTATGTVQFLNGATVLGTSALNAGGVATLPVSTLPLGVNSVTAVYSGDTNLTTSTSASVTETVTPFALVATANPVSVLYGQPIPALTGTLTGVAQADAANVTAVFATTATQGARSGVYPITVTLTGSAAANYTVSLSGTPAVTIAAAGSRTVLASSNASIVFSTPITLTATVTSLTSGTPTGTVQFLNGTTVLGTVAVNAGGVATLVVSTLPIGVNALTAVYAGDTNFATSASTAIAETVGSSDFSFNLATGGNGTQTVTPGLSATFPFTVAPTLATFPQAVTFTVSGLPPGATYTLSPASIAAGAGSTAMTLTVQTSNLAGKLAPAPMPRRHGWPAVALGLLLLPFGTRRFRRLSRRFSRRGLMLVWMVFGLAAAGALSGCGAGGFFNQQQQSYNIVVTATSGSISHTASVTLTVQ</sequence>
<reference evidence="7 8" key="1">
    <citation type="submission" date="2016-10" db="EMBL/GenBank/DDBJ databases">
        <authorList>
            <person name="de Groot N.N."/>
        </authorList>
    </citation>
    <scope>NUCLEOTIDE SEQUENCE [LARGE SCALE GENOMIC DNA]</scope>
    <source>
        <strain evidence="7 8">DSM 21001</strain>
    </source>
</reference>
<evidence type="ECO:0000256" key="2">
    <source>
        <dbReference type="PROSITE-ProRule" id="PRU00504"/>
    </source>
</evidence>
<feature type="domain" description="Teneurin NHL" evidence="6">
    <location>
        <begin position="125"/>
        <end position="175"/>
    </location>
</feature>
<dbReference type="Gene3D" id="2.120.10.30">
    <property type="entry name" value="TolB, C-terminal domain"/>
    <property type="match status" value="4"/>
</dbReference>
<feature type="repeat" description="NHL" evidence="2">
    <location>
        <begin position="297"/>
        <end position="335"/>
    </location>
</feature>
<keyword evidence="3" id="KW-0812">Transmembrane</keyword>
<evidence type="ECO:0000313" key="8">
    <source>
        <dbReference type="Proteomes" id="UP000199024"/>
    </source>
</evidence>
<dbReference type="InterPro" id="IPR011042">
    <property type="entry name" value="6-blade_b-propeller_TolB-like"/>
</dbReference>
<name>A0A1I6MQT5_9BACT</name>
<evidence type="ECO:0000256" key="3">
    <source>
        <dbReference type="SAM" id="Phobius"/>
    </source>
</evidence>
<feature type="transmembrane region" description="Helical" evidence="3">
    <location>
        <begin position="975"/>
        <end position="999"/>
    </location>
</feature>
<dbReference type="PANTHER" id="PTHR46388">
    <property type="entry name" value="NHL REPEAT-CONTAINING PROTEIN 2"/>
    <property type="match status" value="1"/>
</dbReference>
<keyword evidence="3" id="KW-1133">Transmembrane helix</keyword>
<dbReference type="Pfam" id="PF18676">
    <property type="entry name" value="MBG_2"/>
    <property type="match status" value="2"/>
</dbReference>
<feature type="domain" description="Bacterial Ig-like" evidence="4">
    <location>
        <begin position="765"/>
        <end position="851"/>
    </location>
</feature>
<protein>
    <submittedName>
        <fullName evidence="7">NHL repeat-containing protein</fullName>
    </submittedName>
</protein>
<feature type="repeat" description="NHL" evidence="2">
    <location>
        <begin position="136"/>
        <end position="161"/>
    </location>
</feature>
<gene>
    <name evidence="7" type="ORF">SAMN05421771_3313</name>
</gene>
<dbReference type="InterPro" id="IPR001258">
    <property type="entry name" value="NHL_repeat"/>
</dbReference>
<dbReference type="Gene3D" id="2.60.40.10">
    <property type="entry name" value="Immunoglobulins"/>
    <property type="match status" value="3"/>
</dbReference>
<dbReference type="Proteomes" id="UP000199024">
    <property type="component" value="Unassembled WGS sequence"/>
</dbReference>
<feature type="domain" description="Bacterial Ig-like" evidence="4">
    <location>
        <begin position="587"/>
        <end position="675"/>
    </location>
</feature>
<keyword evidence="8" id="KW-1185">Reference proteome</keyword>
<proteinExistence type="predicted"/>
<evidence type="ECO:0000313" key="7">
    <source>
        <dbReference type="EMBL" id="SFS18004.1"/>
    </source>
</evidence>
<dbReference type="SUPFAM" id="SSF101898">
    <property type="entry name" value="NHL repeat"/>
    <property type="match status" value="1"/>
</dbReference>
<dbReference type="Pfam" id="PF16640">
    <property type="entry name" value="Big_3_5"/>
    <property type="match status" value="3"/>
</dbReference>
<accession>A0A1I6MQT5</accession>
<dbReference type="OrthoDB" id="128282at2"/>
<keyword evidence="1" id="KW-0677">Repeat</keyword>
<feature type="domain" description="MBG" evidence="5">
    <location>
        <begin position="679"/>
        <end position="747"/>
    </location>
</feature>
<dbReference type="AlphaFoldDB" id="A0A1I6MQT5"/>
<dbReference type="Pfam" id="PF01436">
    <property type="entry name" value="NHL"/>
    <property type="match status" value="2"/>
</dbReference>
<dbReference type="RefSeq" id="WP_089840728.1">
    <property type="nucleotide sequence ID" value="NZ_FOZL01000001.1"/>
</dbReference>
<dbReference type="Pfam" id="PF25021">
    <property type="entry name" value="TEN_NHL"/>
    <property type="match status" value="1"/>
</dbReference>
<feature type="domain" description="MBG" evidence="5">
    <location>
        <begin position="499"/>
        <end position="568"/>
    </location>
</feature>
<evidence type="ECO:0000259" key="6">
    <source>
        <dbReference type="Pfam" id="PF25021"/>
    </source>
</evidence>
<organism evidence="7 8">
    <name type="scientific">Granulicella pectinivorans</name>
    <dbReference type="NCBI Taxonomy" id="474950"/>
    <lineage>
        <taxon>Bacteria</taxon>
        <taxon>Pseudomonadati</taxon>
        <taxon>Acidobacteriota</taxon>
        <taxon>Terriglobia</taxon>
        <taxon>Terriglobales</taxon>
        <taxon>Acidobacteriaceae</taxon>
        <taxon>Granulicella</taxon>
    </lineage>
</organism>
<evidence type="ECO:0000256" key="1">
    <source>
        <dbReference type="ARBA" id="ARBA00022737"/>
    </source>
</evidence>
<feature type="domain" description="Bacterial Ig-like" evidence="4">
    <location>
        <begin position="413"/>
        <end position="493"/>
    </location>
</feature>
<dbReference type="SUPFAM" id="SSF63829">
    <property type="entry name" value="Calcium-dependent phosphotriesterase"/>
    <property type="match status" value="1"/>
</dbReference>
<dbReference type="PROSITE" id="PS51125">
    <property type="entry name" value="NHL"/>
    <property type="match status" value="2"/>
</dbReference>
<keyword evidence="3" id="KW-0472">Membrane</keyword>
<evidence type="ECO:0000259" key="5">
    <source>
        <dbReference type="Pfam" id="PF18676"/>
    </source>
</evidence>
<dbReference type="InterPro" id="IPR013783">
    <property type="entry name" value="Ig-like_fold"/>
</dbReference>
<evidence type="ECO:0000259" key="4">
    <source>
        <dbReference type="Pfam" id="PF16640"/>
    </source>
</evidence>
<dbReference type="InterPro" id="IPR032109">
    <property type="entry name" value="Big_3_5"/>
</dbReference>
<dbReference type="InterPro" id="IPR041286">
    <property type="entry name" value="MBG_2"/>
</dbReference>
<dbReference type="EMBL" id="FOZL01000001">
    <property type="protein sequence ID" value="SFS18004.1"/>
    <property type="molecule type" value="Genomic_DNA"/>
</dbReference>